<evidence type="ECO:0000313" key="2">
    <source>
        <dbReference type="Proteomes" id="UP001162992"/>
    </source>
</evidence>
<name>A0ACC2CZ37_DIPCM</name>
<evidence type="ECO:0000313" key="1">
    <source>
        <dbReference type="EMBL" id="KAJ7547251.1"/>
    </source>
</evidence>
<reference evidence="2" key="1">
    <citation type="journal article" date="2024" name="Proc. Natl. Acad. Sci. U.S.A.">
        <title>Extraordinary preservation of gene collinearity over three hundred million years revealed in homosporous lycophytes.</title>
        <authorList>
            <person name="Li C."/>
            <person name="Wickell D."/>
            <person name="Kuo L.Y."/>
            <person name="Chen X."/>
            <person name="Nie B."/>
            <person name="Liao X."/>
            <person name="Peng D."/>
            <person name="Ji J."/>
            <person name="Jenkins J."/>
            <person name="Williams M."/>
            <person name="Shu S."/>
            <person name="Plott C."/>
            <person name="Barry K."/>
            <person name="Rajasekar S."/>
            <person name="Grimwood J."/>
            <person name="Han X."/>
            <person name="Sun S."/>
            <person name="Hou Z."/>
            <person name="He W."/>
            <person name="Dai G."/>
            <person name="Sun C."/>
            <person name="Schmutz J."/>
            <person name="Leebens-Mack J.H."/>
            <person name="Li F.W."/>
            <person name="Wang L."/>
        </authorList>
    </citation>
    <scope>NUCLEOTIDE SEQUENCE [LARGE SCALE GENOMIC DNA]</scope>
    <source>
        <strain evidence="2">cv. PW_Plant_1</strain>
    </source>
</reference>
<gene>
    <name evidence="1" type="ORF">O6H91_08G077300</name>
</gene>
<protein>
    <submittedName>
        <fullName evidence="1">Uncharacterized protein</fullName>
    </submittedName>
</protein>
<proteinExistence type="predicted"/>
<keyword evidence="2" id="KW-1185">Reference proteome</keyword>
<comment type="caution">
    <text evidence="1">The sequence shown here is derived from an EMBL/GenBank/DDBJ whole genome shotgun (WGS) entry which is preliminary data.</text>
</comment>
<organism evidence="1 2">
    <name type="scientific">Diphasiastrum complanatum</name>
    <name type="common">Issler's clubmoss</name>
    <name type="synonym">Lycopodium complanatum</name>
    <dbReference type="NCBI Taxonomy" id="34168"/>
    <lineage>
        <taxon>Eukaryota</taxon>
        <taxon>Viridiplantae</taxon>
        <taxon>Streptophyta</taxon>
        <taxon>Embryophyta</taxon>
        <taxon>Tracheophyta</taxon>
        <taxon>Lycopodiopsida</taxon>
        <taxon>Lycopodiales</taxon>
        <taxon>Lycopodiaceae</taxon>
        <taxon>Lycopodioideae</taxon>
        <taxon>Diphasiastrum</taxon>
    </lineage>
</organism>
<sequence length="195" mass="21835">MLSRQSIVCTVPDDSSSLILREEPSEGQQECSMCGDVGISSALIQCTKCLHRLQHTYCSRAYPNIALDGWLCDWCNNNETSMKDSAQSLKSNAKTEINTTKTHYKDAFELLLEVAQQTAERESPDPKPVAKQGRGSQDNDSCSFLQVPKRHRCTLTLKNKPMLEKLKPLHKNKLHLPSAAKGIGRRYKLLSDVLC</sequence>
<dbReference type="EMBL" id="CM055099">
    <property type="protein sequence ID" value="KAJ7547251.1"/>
    <property type="molecule type" value="Genomic_DNA"/>
</dbReference>
<dbReference type="Proteomes" id="UP001162992">
    <property type="component" value="Chromosome 8"/>
</dbReference>
<accession>A0ACC2CZ37</accession>